<evidence type="ECO:0000313" key="3">
    <source>
        <dbReference type="Proteomes" id="UP001576774"/>
    </source>
</evidence>
<dbReference type="Pfam" id="PF13470">
    <property type="entry name" value="PIN_3"/>
    <property type="match status" value="1"/>
</dbReference>
<dbReference type="Gene3D" id="3.40.50.1010">
    <property type="entry name" value="5'-nuclease"/>
    <property type="match status" value="1"/>
</dbReference>
<dbReference type="RefSeq" id="WP_413273337.1">
    <property type="nucleotide sequence ID" value="NZ_JBHFNQ010000201.1"/>
</dbReference>
<sequence length="139" mass="15986">MKVLIDTNIIIDFALERQPFYNESEQVFLFAQQRQIEGYVSASTFGDLYYIIRKNKGRDWTLTFLNRLASVCQVATVDRDVISMALTANFRDFEDAIQYSVARVNEFDAIVTRDPADFPVSTPQILTPTELIQELTNSF</sequence>
<keyword evidence="3" id="KW-1185">Reference proteome</keyword>
<dbReference type="EMBL" id="JBHFNQ010000201">
    <property type="protein sequence ID" value="MFB2880320.1"/>
    <property type="molecule type" value="Genomic_DNA"/>
</dbReference>
<dbReference type="CDD" id="cd09854">
    <property type="entry name" value="PIN_VapC-like"/>
    <property type="match status" value="1"/>
</dbReference>
<organism evidence="2 3">
    <name type="scientific">Floridaenema aerugineum BLCC-F46</name>
    <dbReference type="NCBI Taxonomy" id="3153654"/>
    <lineage>
        <taxon>Bacteria</taxon>
        <taxon>Bacillati</taxon>
        <taxon>Cyanobacteriota</taxon>
        <taxon>Cyanophyceae</taxon>
        <taxon>Oscillatoriophycideae</taxon>
        <taxon>Aerosakkonematales</taxon>
        <taxon>Aerosakkonemataceae</taxon>
        <taxon>Floridanema</taxon>
        <taxon>Floridanema aerugineum</taxon>
    </lineage>
</organism>
<dbReference type="Proteomes" id="UP001576774">
    <property type="component" value="Unassembled WGS sequence"/>
</dbReference>
<reference evidence="2 3" key="1">
    <citation type="submission" date="2024-09" db="EMBL/GenBank/DDBJ databases">
        <title>Floridaenema gen nov. (Aerosakkonemataceae, Aerosakkonematales ord. nov., Cyanobacteria) from benthic tropical and subtropical fresh waters, with the description of four new species.</title>
        <authorList>
            <person name="Moretto J.A."/>
            <person name="Berthold D.E."/>
            <person name="Lefler F.W."/>
            <person name="Huang I.-S."/>
            <person name="Laughinghouse H. IV."/>
        </authorList>
    </citation>
    <scope>NUCLEOTIDE SEQUENCE [LARGE SCALE GENOMIC DNA]</scope>
    <source>
        <strain evidence="2 3">BLCC-F46</strain>
    </source>
</reference>
<evidence type="ECO:0000259" key="1">
    <source>
        <dbReference type="Pfam" id="PF13470"/>
    </source>
</evidence>
<dbReference type="InterPro" id="IPR002716">
    <property type="entry name" value="PIN_dom"/>
</dbReference>
<gene>
    <name evidence="2" type="ORF">ACE1CC_26030</name>
</gene>
<evidence type="ECO:0000313" key="2">
    <source>
        <dbReference type="EMBL" id="MFB2880320.1"/>
    </source>
</evidence>
<dbReference type="InterPro" id="IPR029060">
    <property type="entry name" value="PIN-like_dom_sf"/>
</dbReference>
<accession>A0ABV4XC03</accession>
<name>A0ABV4XC03_9CYAN</name>
<proteinExistence type="predicted"/>
<dbReference type="SUPFAM" id="SSF88723">
    <property type="entry name" value="PIN domain-like"/>
    <property type="match status" value="1"/>
</dbReference>
<protein>
    <submittedName>
        <fullName evidence="2">Type II toxin-antitoxin system VapC family toxin</fullName>
    </submittedName>
</protein>
<comment type="caution">
    <text evidence="2">The sequence shown here is derived from an EMBL/GenBank/DDBJ whole genome shotgun (WGS) entry which is preliminary data.</text>
</comment>
<feature type="domain" description="PIN" evidence="1">
    <location>
        <begin position="2"/>
        <end position="114"/>
    </location>
</feature>